<dbReference type="EMBL" id="FLTS01000001">
    <property type="protein sequence ID" value="SBV37324.1"/>
    <property type="molecule type" value="Genomic_DNA"/>
</dbReference>
<name>A0A1Y5QB05_9GAMM</name>
<feature type="region of interest" description="Disordered" evidence="1">
    <location>
        <begin position="1"/>
        <end position="27"/>
    </location>
</feature>
<accession>A0A1Y5QB05</accession>
<evidence type="ECO:0000313" key="2">
    <source>
        <dbReference type="EMBL" id="SBV37324.1"/>
    </source>
</evidence>
<evidence type="ECO:0000256" key="1">
    <source>
        <dbReference type="SAM" id="MobiDB-lite"/>
    </source>
</evidence>
<organism evidence="2">
    <name type="scientific">uncultured Stenotrophomonas sp</name>
    <dbReference type="NCBI Taxonomy" id="165438"/>
    <lineage>
        <taxon>Bacteria</taxon>
        <taxon>Pseudomonadati</taxon>
        <taxon>Pseudomonadota</taxon>
        <taxon>Gammaproteobacteria</taxon>
        <taxon>Lysobacterales</taxon>
        <taxon>Lysobacteraceae</taxon>
        <taxon>Stenotrophomonas</taxon>
        <taxon>environmental samples</taxon>
    </lineage>
</organism>
<protein>
    <submittedName>
        <fullName evidence="2">Uncharacterized protein</fullName>
    </submittedName>
</protein>
<feature type="compositionally biased region" description="Low complexity" evidence="1">
    <location>
        <begin position="255"/>
        <end position="264"/>
    </location>
</feature>
<reference evidence="2" key="1">
    <citation type="submission" date="2016-03" db="EMBL/GenBank/DDBJ databases">
        <authorList>
            <person name="Ploux O."/>
        </authorList>
    </citation>
    <scope>NUCLEOTIDE SEQUENCE</scope>
    <source>
        <strain evidence="2">UC10</strain>
    </source>
</reference>
<proteinExistence type="predicted"/>
<feature type="compositionally biased region" description="Low complexity" evidence="1">
    <location>
        <begin position="285"/>
        <end position="303"/>
    </location>
</feature>
<gene>
    <name evidence="2" type="ORF">STPYR_12254</name>
</gene>
<sequence length="309" mass="33452">MATKPSPQLADVGSLRPAVPKTPSLSQPLHKKCASTVFATIISRPFNQEIIMECCRMSAVILSACMVAGCGTLPQHRVFMSPHSAADADIYSLSYPAELRASTLFFGLHPDTPEETRQRISKARSEWAKKKLEYDALPSTSNQRTVVRKQMEELRKEIRLLTGGWVRPRILAEPPPDVATSLKLTVKVPVEANGKVTGEVDASTSIQQIALATESDVKRHLMYRLNEALFNEPEAILPIYQTLFTAIVNLQVPAASSGPSGVAATKEPQTGKQEGQPDTGKQRCTAPSTSTAKPPTADAATTPPCEPPK</sequence>
<dbReference type="AlphaFoldDB" id="A0A1Y5QB05"/>
<feature type="region of interest" description="Disordered" evidence="1">
    <location>
        <begin position="255"/>
        <end position="309"/>
    </location>
</feature>